<proteinExistence type="predicted"/>
<gene>
    <name evidence="2" type="ORF">A3843_13670</name>
</gene>
<name>A0A1U7JFY3_9HYPH</name>
<dbReference type="Proteomes" id="UP000185783">
    <property type="component" value="Unassembled WGS sequence"/>
</dbReference>
<dbReference type="Pfam" id="PF19660">
    <property type="entry name" value="DUF6163"/>
    <property type="match status" value="1"/>
</dbReference>
<dbReference type="STRING" id="197461.A3843_13670"/>
<dbReference type="RefSeq" id="WP_028480796.1">
    <property type="nucleotide sequence ID" value="NZ_LVVZ01000019.1"/>
</dbReference>
<feature type="transmembrane region" description="Helical" evidence="1">
    <location>
        <begin position="59"/>
        <end position="81"/>
    </location>
</feature>
<keyword evidence="3" id="KW-1185">Reference proteome</keyword>
<comment type="caution">
    <text evidence="2">The sequence shown here is derived from an EMBL/GenBank/DDBJ whole genome shotgun (WGS) entry which is preliminary data.</text>
</comment>
<keyword evidence="1" id="KW-0472">Membrane</keyword>
<evidence type="ECO:0008006" key="4">
    <source>
        <dbReference type="Google" id="ProtNLM"/>
    </source>
</evidence>
<accession>A0A1U7JFY3</accession>
<sequence length="141" mass="16133">MRTTFQHLVHKGPSFIGMLHVYLRLMALVMLGAGLIHWARILGADTWRGLMFQDMPTEWQSAVVFFAVLDLIAAIGLWLLASWGTVIWLFRSLCQVVMHTIFSDIFGRRPYEIAFYMGAIAVYLILLYLSERFSSDGQTQS</sequence>
<keyword evidence="1" id="KW-0812">Transmembrane</keyword>
<dbReference type="EMBL" id="LVVZ01000019">
    <property type="protein sequence ID" value="OKL43660.1"/>
    <property type="molecule type" value="Genomic_DNA"/>
</dbReference>
<dbReference type="InterPro" id="IPR046161">
    <property type="entry name" value="DUF6163"/>
</dbReference>
<keyword evidence="1" id="KW-1133">Transmembrane helix</keyword>
<organism evidence="2 3">
    <name type="scientific">Pseudovibrio exalbescens</name>
    <dbReference type="NCBI Taxonomy" id="197461"/>
    <lineage>
        <taxon>Bacteria</taxon>
        <taxon>Pseudomonadati</taxon>
        <taxon>Pseudomonadota</taxon>
        <taxon>Alphaproteobacteria</taxon>
        <taxon>Hyphomicrobiales</taxon>
        <taxon>Stappiaceae</taxon>
        <taxon>Pseudovibrio</taxon>
    </lineage>
</organism>
<feature type="transmembrane region" description="Helical" evidence="1">
    <location>
        <begin position="113"/>
        <end position="130"/>
    </location>
</feature>
<feature type="transmembrane region" description="Helical" evidence="1">
    <location>
        <begin position="21"/>
        <end position="39"/>
    </location>
</feature>
<dbReference type="AlphaFoldDB" id="A0A1U7JFY3"/>
<evidence type="ECO:0000313" key="2">
    <source>
        <dbReference type="EMBL" id="OKL43660.1"/>
    </source>
</evidence>
<protein>
    <recommendedName>
        <fullName evidence="4">DoxX</fullName>
    </recommendedName>
</protein>
<evidence type="ECO:0000256" key="1">
    <source>
        <dbReference type="SAM" id="Phobius"/>
    </source>
</evidence>
<evidence type="ECO:0000313" key="3">
    <source>
        <dbReference type="Proteomes" id="UP000185783"/>
    </source>
</evidence>
<dbReference type="OrthoDB" id="7843623at2"/>
<reference evidence="2 3" key="1">
    <citation type="submission" date="2016-03" db="EMBL/GenBank/DDBJ databases">
        <title>Genome sequence of Nesiotobacter sp. nov., a moderately halophilic alphaproteobacterium isolated from the Yellow Sea, China.</title>
        <authorList>
            <person name="Zhang G."/>
            <person name="Zhang R."/>
        </authorList>
    </citation>
    <scope>NUCLEOTIDE SEQUENCE [LARGE SCALE GENOMIC DNA]</scope>
    <source>
        <strain evidence="2 3">WB1-6</strain>
    </source>
</reference>